<evidence type="ECO:0000256" key="11">
    <source>
        <dbReference type="SAM" id="Phobius"/>
    </source>
</evidence>
<dbReference type="Gene3D" id="3.30.700.10">
    <property type="entry name" value="Glycoprotein, Type 4 Pilin"/>
    <property type="match status" value="1"/>
</dbReference>
<keyword evidence="7 11" id="KW-1133">Transmembrane helix</keyword>
<comment type="subcellular location">
    <subcellularLocation>
        <location evidence="1">Cell inner membrane</location>
        <topology evidence="1">Single-pass membrane protein</topology>
    </subcellularLocation>
</comment>
<keyword evidence="3" id="KW-1003">Cell membrane</keyword>
<dbReference type="NCBIfam" id="TIGR02532">
    <property type="entry name" value="IV_pilin_GFxxxE"/>
    <property type="match status" value="1"/>
</dbReference>
<keyword evidence="14" id="KW-1185">Reference proteome</keyword>
<dbReference type="InterPro" id="IPR045584">
    <property type="entry name" value="Pilin-like"/>
</dbReference>
<dbReference type="InterPro" id="IPR012902">
    <property type="entry name" value="N_methyl_site"/>
</dbReference>
<dbReference type="Pfam" id="PF12019">
    <property type="entry name" value="GspH"/>
    <property type="match status" value="1"/>
</dbReference>
<reference evidence="13 14" key="1">
    <citation type="submission" date="2020-10" db="EMBL/GenBank/DDBJ databases">
        <title>Phylogeny of dyella-like bacteria.</title>
        <authorList>
            <person name="Fu J."/>
        </authorList>
    </citation>
    <scope>NUCLEOTIDE SEQUENCE [LARGE SCALE GENOMIC DNA]</scope>
    <source>
        <strain evidence="13 14">Gsoil3046</strain>
    </source>
</reference>
<dbReference type="Proteomes" id="UP001620460">
    <property type="component" value="Unassembled WGS sequence"/>
</dbReference>
<protein>
    <recommendedName>
        <fullName evidence="2">Type II secretion system protein H</fullName>
    </recommendedName>
    <alternativeName>
        <fullName evidence="10">General secretion pathway protein H</fullName>
    </alternativeName>
</protein>
<sequence length="220" mass="22229">MGQFFGQLDHAGSSVCADDSGASTALRVARSHCQLARRKEGERGFTLIELMVAVMVAAVLLAIAVPSFRSIMVSSRLNTSVNDLIASLNTARMEAIKTNSGVLFCSNSASTNTNTTDPKDAALGSKCGTDTGAVIATIGSTPTVVRAGPALTTGAIQVSGNVQALHYGGDGLARAVGQSTLYGGTVAKICSSSLTSNNIRTVTMTGGSILVTAPSSGGCP</sequence>
<evidence type="ECO:0000313" key="14">
    <source>
        <dbReference type="Proteomes" id="UP001620460"/>
    </source>
</evidence>
<evidence type="ECO:0000256" key="3">
    <source>
        <dbReference type="ARBA" id="ARBA00022475"/>
    </source>
</evidence>
<dbReference type="InterPro" id="IPR022346">
    <property type="entry name" value="T2SS_GspH"/>
</dbReference>
<proteinExistence type="inferred from homology"/>
<dbReference type="PROSITE" id="PS00409">
    <property type="entry name" value="PROKAR_NTER_METHYL"/>
    <property type="match status" value="1"/>
</dbReference>
<evidence type="ECO:0000256" key="5">
    <source>
        <dbReference type="ARBA" id="ARBA00022519"/>
    </source>
</evidence>
<keyword evidence="6 11" id="KW-0812">Transmembrane</keyword>
<dbReference type="RefSeq" id="WP_404635202.1">
    <property type="nucleotide sequence ID" value="NZ_JADIKM010000005.1"/>
</dbReference>
<dbReference type="SUPFAM" id="SSF54523">
    <property type="entry name" value="Pili subunits"/>
    <property type="match status" value="1"/>
</dbReference>
<comment type="similarity">
    <text evidence="9">Belongs to the GSP H family.</text>
</comment>
<organism evidence="13 14">
    <name type="scientific">Dyella ginsengisoli</name>
    <dbReference type="NCBI Taxonomy" id="363848"/>
    <lineage>
        <taxon>Bacteria</taxon>
        <taxon>Pseudomonadati</taxon>
        <taxon>Pseudomonadota</taxon>
        <taxon>Gammaproteobacteria</taxon>
        <taxon>Lysobacterales</taxon>
        <taxon>Rhodanobacteraceae</taxon>
        <taxon>Dyella</taxon>
    </lineage>
</organism>
<keyword evidence="5" id="KW-0997">Cell inner membrane</keyword>
<evidence type="ECO:0000313" key="13">
    <source>
        <dbReference type="EMBL" id="MFK2905624.1"/>
    </source>
</evidence>
<evidence type="ECO:0000256" key="8">
    <source>
        <dbReference type="ARBA" id="ARBA00023136"/>
    </source>
</evidence>
<accession>A0ABW8JX31</accession>
<feature type="transmembrane region" description="Helical" evidence="11">
    <location>
        <begin position="47"/>
        <end position="68"/>
    </location>
</feature>
<gene>
    <name evidence="13" type="ORF">ISP17_16820</name>
</gene>
<evidence type="ECO:0000256" key="2">
    <source>
        <dbReference type="ARBA" id="ARBA00021549"/>
    </source>
</evidence>
<dbReference type="Pfam" id="PF07963">
    <property type="entry name" value="N_methyl"/>
    <property type="match status" value="1"/>
</dbReference>
<comment type="caution">
    <text evidence="13">The sequence shown here is derived from an EMBL/GenBank/DDBJ whole genome shotgun (WGS) entry which is preliminary data.</text>
</comment>
<evidence type="ECO:0000259" key="12">
    <source>
        <dbReference type="Pfam" id="PF12019"/>
    </source>
</evidence>
<evidence type="ECO:0000256" key="9">
    <source>
        <dbReference type="ARBA" id="ARBA00025772"/>
    </source>
</evidence>
<keyword evidence="8 11" id="KW-0472">Membrane</keyword>
<evidence type="ECO:0000256" key="1">
    <source>
        <dbReference type="ARBA" id="ARBA00004377"/>
    </source>
</evidence>
<evidence type="ECO:0000256" key="7">
    <source>
        <dbReference type="ARBA" id="ARBA00022989"/>
    </source>
</evidence>
<feature type="domain" description="General secretion pathway GspH" evidence="12">
    <location>
        <begin position="81"/>
        <end position="203"/>
    </location>
</feature>
<evidence type="ECO:0000256" key="10">
    <source>
        <dbReference type="ARBA" id="ARBA00030775"/>
    </source>
</evidence>
<dbReference type="EMBL" id="JADIKM010000005">
    <property type="protein sequence ID" value="MFK2905624.1"/>
    <property type="molecule type" value="Genomic_DNA"/>
</dbReference>
<evidence type="ECO:0000256" key="6">
    <source>
        <dbReference type="ARBA" id="ARBA00022692"/>
    </source>
</evidence>
<evidence type="ECO:0000256" key="4">
    <source>
        <dbReference type="ARBA" id="ARBA00022481"/>
    </source>
</evidence>
<keyword evidence="4" id="KW-0488">Methylation</keyword>
<name>A0ABW8JX31_9GAMM</name>